<dbReference type="RefSeq" id="WP_146661456.1">
    <property type="nucleotide sequence ID" value="NZ_JMCC02000102.1"/>
</dbReference>
<dbReference type="EMBL" id="JMCC02000102">
    <property type="protein sequence ID" value="KIG13272.1"/>
    <property type="molecule type" value="Genomic_DNA"/>
</dbReference>
<evidence type="ECO:0000313" key="2">
    <source>
        <dbReference type="Proteomes" id="UP000031599"/>
    </source>
</evidence>
<dbReference type="AlphaFoldDB" id="A0A0C2CZI8"/>
<gene>
    <name evidence="1" type="ORF">DB30_00367</name>
</gene>
<accession>A0A0C2CZI8</accession>
<comment type="caution">
    <text evidence="1">The sequence shown here is derived from an EMBL/GenBank/DDBJ whole genome shotgun (WGS) entry which is preliminary data.</text>
</comment>
<protein>
    <submittedName>
        <fullName evidence="1">Cytochrome c family protein</fullName>
    </submittedName>
</protein>
<name>A0A0C2CZI8_9BACT</name>
<evidence type="ECO:0000313" key="1">
    <source>
        <dbReference type="EMBL" id="KIG13272.1"/>
    </source>
</evidence>
<sequence length="396" mass="44202">MTSPSQPLGEKFESLDNCEFHQWAVQTFLWLTHENPDGKGLVFESFADPSSLLTHEGPKTGYPGRDPNTPLVMLARKAKDSATVDSGNIFQAGPGEEILVDGNGQVVYYSNHLNEEFWKLVTDKELWKLDKLENITPCLNFKVNTLELKAAWRVAELDGETLIPRAKDRFYVIDTEIHPVIFTEHGVVEDSTVTKKAKMALVSLHVVGVVRDHPEFIWATFEHNENAPDCGNLDAPGDWSFYHGADNTAFNEFNGTNPREPANVCRSNPMGRGKPDNTKNITILDTRMGEETKGTVWANYRYMGAIWTTDDFIPDDNPVIDNLDADNGDFRGSMALANTAMETFKQDENCFTCHNAGAEYVTVDGKAVRVGPKHLNLSHFVVNYHAVELARAAKIP</sequence>
<proteinExistence type="predicted"/>
<reference evidence="1 2" key="1">
    <citation type="submission" date="2014-12" db="EMBL/GenBank/DDBJ databases">
        <title>Genome assembly of Enhygromyxa salina DSM 15201.</title>
        <authorList>
            <person name="Sharma G."/>
            <person name="Subramanian S."/>
        </authorList>
    </citation>
    <scope>NUCLEOTIDE SEQUENCE [LARGE SCALE GENOMIC DNA]</scope>
    <source>
        <strain evidence="1 2">DSM 15201</strain>
    </source>
</reference>
<dbReference type="Proteomes" id="UP000031599">
    <property type="component" value="Unassembled WGS sequence"/>
</dbReference>
<organism evidence="1 2">
    <name type="scientific">Enhygromyxa salina</name>
    <dbReference type="NCBI Taxonomy" id="215803"/>
    <lineage>
        <taxon>Bacteria</taxon>
        <taxon>Pseudomonadati</taxon>
        <taxon>Myxococcota</taxon>
        <taxon>Polyangia</taxon>
        <taxon>Nannocystales</taxon>
        <taxon>Nannocystaceae</taxon>
        <taxon>Enhygromyxa</taxon>
    </lineage>
</organism>